<dbReference type="PANTHER" id="PTHR33116:SF78">
    <property type="entry name" value="OS12G0587133 PROTEIN"/>
    <property type="match status" value="1"/>
</dbReference>
<evidence type="ECO:0000313" key="2">
    <source>
        <dbReference type="Proteomes" id="UP000288805"/>
    </source>
</evidence>
<accession>A0A438JR93</accession>
<evidence type="ECO:0008006" key="3">
    <source>
        <dbReference type="Google" id="ProtNLM"/>
    </source>
</evidence>
<dbReference type="PANTHER" id="PTHR33116">
    <property type="entry name" value="REVERSE TRANSCRIPTASE ZINC-BINDING DOMAIN-CONTAINING PROTEIN-RELATED-RELATED"/>
    <property type="match status" value="1"/>
</dbReference>
<proteinExistence type="predicted"/>
<comment type="caution">
    <text evidence="1">The sequence shown here is derived from an EMBL/GenBank/DDBJ whole genome shotgun (WGS) entry which is preliminary data.</text>
</comment>
<dbReference type="Proteomes" id="UP000288805">
    <property type="component" value="Unassembled WGS sequence"/>
</dbReference>
<sequence>MTAIRGSLGVGRFLEWGAVNVRGTAEGVVVFWDNKVLELTGMEELGPICGLGDDPWCIGGDFNVTRFPSEHSRGGRLVAAMRRFSKVIDDLALRDLPLQGDVGGMRRGPMPFRFENMWLKEEGFEEREIQGGIISAFQHLLSDPSGWSPSLDGLVFDGLVGEEVARPEEAFSIKELEFGEEGGDEFFPRISQAWEVEGLYKLLAKVLANRLKKMVGVAKNEVWRQMGRWVKWCISTASFLMLVNGTPASFFNSSRRLRQGDPLSPYLFVIDPSSGEGGESEELALELECKRRVFKEISFVEEQYISKGGRLTLIRSTLSNMPIYYMSILRMPRLVRLRLEQIQRDFLWDWGERGFGEEDSSC</sequence>
<dbReference type="EMBL" id="QGNW01000030">
    <property type="protein sequence ID" value="RVX11480.1"/>
    <property type="molecule type" value="Genomic_DNA"/>
</dbReference>
<protein>
    <recommendedName>
        <fullName evidence="3">Reverse transcriptase domain-containing protein</fullName>
    </recommendedName>
</protein>
<reference evidence="1 2" key="1">
    <citation type="journal article" date="2018" name="PLoS Genet.">
        <title>Population sequencing reveals clonal diversity and ancestral inbreeding in the grapevine cultivar Chardonnay.</title>
        <authorList>
            <person name="Roach M.J."/>
            <person name="Johnson D.L."/>
            <person name="Bohlmann J."/>
            <person name="van Vuuren H.J."/>
            <person name="Jones S.J."/>
            <person name="Pretorius I.S."/>
            <person name="Schmidt S.A."/>
            <person name="Borneman A.R."/>
        </authorList>
    </citation>
    <scope>NUCLEOTIDE SEQUENCE [LARGE SCALE GENOMIC DNA]</scope>
    <source>
        <strain evidence="2">cv. Chardonnay</strain>
        <tissue evidence="1">Leaf</tissue>
    </source>
</reference>
<organism evidence="1 2">
    <name type="scientific">Vitis vinifera</name>
    <name type="common">Grape</name>
    <dbReference type="NCBI Taxonomy" id="29760"/>
    <lineage>
        <taxon>Eukaryota</taxon>
        <taxon>Viridiplantae</taxon>
        <taxon>Streptophyta</taxon>
        <taxon>Embryophyta</taxon>
        <taxon>Tracheophyta</taxon>
        <taxon>Spermatophyta</taxon>
        <taxon>Magnoliopsida</taxon>
        <taxon>eudicotyledons</taxon>
        <taxon>Gunneridae</taxon>
        <taxon>Pentapetalae</taxon>
        <taxon>rosids</taxon>
        <taxon>Vitales</taxon>
        <taxon>Vitaceae</taxon>
        <taxon>Viteae</taxon>
        <taxon>Vitis</taxon>
    </lineage>
</organism>
<name>A0A438JR93_VITVI</name>
<gene>
    <name evidence="1" type="ORF">CK203_015924</name>
</gene>
<dbReference type="InterPro" id="IPR036691">
    <property type="entry name" value="Endo/exonu/phosph_ase_sf"/>
</dbReference>
<dbReference type="SUPFAM" id="SSF56219">
    <property type="entry name" value="DNase I-like"/>
    <property type="match status" value="1"/>
</dbReference>
<dbReference type="AlphaFoldDB" id="A0A438JR93"/>
<evidence type="ECO:0000313" key="1">
    <source>
        <dbReference type="EMBL" id="RVX11480.1"/>
    </source>
</evidence>